<dbReference type="Pfam" id="PF19193">
    <property type="entry name" value="Tectonin"/>
    <property type="match status" value="1"/>
</dbReference>
<dbReference type="OrthoDB" id="9061993at2"/>
<proteinExistence type="predicted"/>
<evidence type="ECO:0008006" key="4">
    <source>
        <dbReference type="Google" id="ProtNLM"/>
    </source>
</evidence>
<dbReference type="GO" id="GO:0016788">
    <property type="term" value="F:hydrolase activity, acting on ester bonds"/>
    <property type="evidence" value="ECO:0007669"/>
    <property type="project" value="UniProtKB-ARBA"/>
</dbReference>
<evidence type="ECO:0000256" key="1">
    <source>
        <dbReference type="SAM" id="SignalP"/>
    </source>
</evidence>
<feature type="signal peptide" evidence="1">
    <location>
        <begin position="1"/>
        <end position="37"/>
    </location>
</feature>
<gene>
    <name evidence="2" type="ORF">CPter91_4026</name>
</gene>
<protein>
    <recommendedName>
        <fullName evidence="4">Sialate O-acetylesterase domain-containing protein</fullName>
    </recommendedName>
</protein>
<dbReference type="RefSeq" id="WP_150119744.1">
    <property type="nucleotide sequence ID" value="NZ_CP013234.1"/>
</dbReference>
<dbReference type="KEGG" id="cpra:CPter91_4026"/>
<accession>A0A127Q8M7</accession>
<dbReference type="InterPro" id="IPR006624">
    <property type="entry name" value="Beta-propeller_rpt_TECPR"/>
</dbReference>
<feature type="chain" id="PRO_5007277688" description="Sialate O-acetylesterase domain-containing protein" evidence="1">
    <location>
        <begin position="38"/>
        <end position="651"/>
    </location>
</feature>
<dbReference type="PATRIC" id="fig|279113.9.peg.3993"/>
<dbReference type="InterPro" id="IPR036514">
    <property type="entry name" value="SGNH_hydro_sf"/>
</dbReference>
<dbReference type="Gene3D" id="3.40.50.1110">
    <property type="entry name" value="SGNH hydrolase"/>
    <property type="match status" value="1"/>
</dbReference>
<evidence type="ECO:0000313" key="2">
    <source>
        <dbReference type="EMBL" id="AMP06346.1"/>
    </source>
</evidence>
<name>A0A127Q8M7_9BURK</name>
<dbReference type="SMART" id="SM00706">
    <property type="entry name" value="TECPR"/>
    <property type="match status" value="3"/>
</dbReference>
<dbReference type="AlphaFoldDB" id="A0A127Q8M7"/>
<keyword evidence="1" id="KW-0732">Signal</keyword>
<organism evidence="2 3">
    <name type="scientific">Collimonas pratensis</name>
    <dbReference type="NCBI Taxonomy" id="279113"/>
    <lineage>
        <taxon>Bacteria</taxon>
        <taxon>Pseudomonadati</taxon>
        <taxon>Pseudomonadota</taxon>
        <taxon>Betaproteobacteria</taxon>
        <taxon>Burkholderiales</taxon>
        <taxon>Oxalobacteraceae</taxon>
        <taxon>Collimonas</taxon>
    </lineage>
</organism>
<sequence length="651" mass="69719">MTSINTNKLIPRLIRKMLTITFASVAFFFGVPLTTQATSTAAPTICQAQSGASWCSNQAPGPVNNGYHSLTWTNLNKNLVEITVANDMAWGIDSNTDLWQLPDFKSGIVWTKVAHGVKKIASNGNLLCQISTDSYIYCSTSLAPPSTADANGYHSISWLKTKINTMSTIALGIGNKIWGIDSNQNLYLYNDYTNPVPANTYKVAANVYEIATDGSVLCQKNVSRNGSESYCSNSLVPSVTKDSNGYNNLSWTDLGTSYSSLAVTGGQVWGVSPTSPFDVWYMPDYTNKSSWYKIASGGVKVAVASAPSTVSVINPFASDEVPVLIFMGQSNSAGMNAIPSSFTLTNAPNVWGITNVGWNYMAGNGNGTTPAFTSAISTISSVSWSHWTDSSSGNDMNLGFNNKGSGNAADFAAYQWQSLINAGNKLPDLHIIHIGWPSQGIDPLDYYDPNAANWVKHGVNLWQPGLDTSKQPSYALAPFARRILYLALRDIMNSGKVPRIIGMQWNQWEAEADNTTAASKKSATTVANAPGNYATLFKGFYDAVGAHFPIQIVKPLSTAAVFNGYTPTMQKVFSDLMAAAPSDYSIIDASTTVVSPNSIYTGGSLGGGDGSVHYNLDTHKWFAAQAINTCLVNGKCGTRILSTILPGTAPN</sequence>
<dbReference type="STRING" id="279113.CPter91_4026"/>
<dbReference type="Proteomes" id="UP000074561">
    <property type="component" value="Chromosome"/>
</dbReference>
<evidence type="ECO:0000313" key="3">
    <source>
        <dbReference type="Proteomes" id="UP000074561"/>
    </source>
</evidence>
<dbReference type="EMBL" id="CP013234">
    <property type="protein sequence ID" value="AMP06346.1"/>
    <property type="molecule type" value="Genomic_DNA"/>
</dbReference>
<reference evidence="2 3" key="1">
    <citation type="submission" date="2015-11" db="EMBL/GenBank/DDBJ databases">
        <title>Exploring the genomic traits of fungus-feeding bacterial genus Collimonas.</title>
        <authorList>
            <person name="Song C."/>
            <person name="Schmidt R."/>
            <person name="de Jager V."/>
            <person name="Krzyzanowska D."/>
            <person name="Jongedijk E."/>
            <person name="Cankar K."/>
            <person name="Beekwilder J."/>
            <person name="van Veen A."/>
            <person name="de Boer W."/>
            <person name="van Veen J.A."/>
            <person name="Garbeva P."/>
        </authorList>
    </citation>
    <scope>NUCLEOTIDE SEQUENCE [LARGE SCALE GENOMIC DNA]</scope>
    <source>
        <strain evidence="2 3">Ter91</strain>
    </source>
</reference>